<dbReference type="PROSITE" id="PS51208">
    <property type="entry name" value="AUTOTRANSPORTER"/>
    <property type="match status" value="1"/>
</dbReference>
<feature type="signal peptide" evidence="1">
    <location>
        <begin position="1"/>
        <end position="23"/>
    </location>
</feature>
<dbReference type="Gene3D" id="2.40.128.130">
    <property type="entry name" value="Autotransporter beta-domain"/>
    <property type="match status" value="1"/>
</dbReference>
<keyword evidence="4" id="KW-1185">Reference proteome</keyword>
<dbReference type="InterPro" id="IPR036709">
    <property type="entry name" value="Autotransporte_beta_dom_sf"/>
</dbReference>
<dbReference type="InterPro" id="IPR006315">
    <property type="entry name" value="OM_autotransptr_brl_dom"/>
</dbReference>
<dbReference type="InterPro" id="IPR005546">
    <property type="entry name" value="Autotransporte_beta"/>
</dbReference>
<accession>A0AAF1KUW6</accession>
<dbReference type="EMBL" id="JAAEDH010000029">
    <property type="protein sequence ID" value="MBR0657267.1"/>
    <property type="molecule type" value="Genomic_DNA"/>
</dbReference>
<name>A0AAF1KUW6_9PROT</name>
<evidence type="ECO:0000313" key="4">
    <source>
        <dbReference type="Proteomes" id="UP001196068"/>
    </source>
</evidence>
<dbReference type="Pfam" id="PF03797">
    <property type="entry name" value="Autotransporter"/>
    <property type="match status" value="1"/>
</dbReference>
<dbReference type="RefSeq" id="WP_211876133.1">
    <property type="nucleotide sequence ID" value="NZ_JAAEDH010000029.1"/>
</dbReference>
<dbReference type="SUPFAM" id="SSF103515">
    <property type="entry name" value="Autotransporter"/>
    <property type="match status" value="1"/>
</dbReference>
<dbReference type="NCBIfam" id="TIGR01414">
    <property type="entry name" value="autotrans_barl"/>
    <property type="match status" value="1"/>
</dbReference>
<protein>
    <submittedName>
        <fullName evidence="3">Autotransporter domain-containing protein</fullName>
    </submittedName>
</protein>
<proteinExistence type="predicted"/>
<comment type="caution">
    <text evidence="3">The sequence shown here is derived from an EMBL/GenBank/DDBJ whole genome shotgun (WGS) entry which is preliminary data.</text>
</comment>
<dbReference type="GO" id="GO:0019867">
    <property type="term" value="C:outer membrane"/>
    <property type="evidence" value="ECO:0007669"/>
    <property type="project" value="InterPro"/>
</dbReference>
<sequence>MFRRFIPVLFGAVTVGLTAPVQAQTQLAVGGGITPLDTTGILGGVSMSASATTGTLSVGVLGGPQTDIFTQNAALISGATAVSTAASSQGNIVFNSSSTVFGAIGVTQPGGPFLRAISGGNTGTTVNFLGPVFATTLDVVGTGTVNFASGSTNITATNFAADGTIALAPNTTLIGALTSTAGANTGTLSLANGSVLNGAVGGASGLRSINVVGGSDTAGATATITGAANAFAFSLGTNTLNVGGALTIANGGAGGVVNTTLASPTVFGNIRPIGATNIGPTLLVNVTVPATSFIPVGTQFAVIQTRAGTLQSGTNGSVVSVSVQNPTNPLYTFAAIPAAGTIAGEVVITTTGTPLLVPVQPPVNVPLPPALPVAATIVPVLLAIAPAAPADLVINVLPAINALTTASDVVSAVAQLAPSGPAIAAPLVTYQGTTQFRGLLLSRLEDILCGPARPEEPGNTLCREEQRPGWWVRGFGYSGQQGTRDGIAGYDVRIVGTMIGYDAPLGPDTRAGIGFGFARSVVDGDTFGAGTARTSFNSYRATAYIGHEIGPWYVHGDVGIGLNAYTGERNIAFAGVSRRADADYSGQDYTGAVTTGYRFATNGFVVTPRAALQYTHVNIGAYTETGAGDLSLRVQSQSYDFVEGVLGLRIARPFTNEGMRIVPAVHANYIRELNNPRLSNTASFASAASPSFTTQAPTTGANTYNVGASINLLSCTCATRVWSVEASYDYEWRDERYAAHRGMLRMAGRF</sequence>
<dbReference type="AlphaFoldDB" id="A0AAF1KUW6"/>
<feature type="chain" id="PRO_5042026534" evidence="1">
    <location>
        <begin position="24"/>
        <end position="750"/>
    </location>
</feature>
<dbReference type="Proteomes" id="UP001196068">
    <property type="component" value="Unassembled WGS sequence"/>
</dbReference>
<evidence type="ECO:0000259" key="2">
    <source>
        <dbReference type="PROSITE" id="PS51208"/>
    </source>
</evidence>
<gene>
    <name evidence="3" type="ORF">GXW79_19480</name>
</gene>
<evidence type="ECO:0000313" key="3">
    <source>
        <dbReference type="EMBL" id="MBR0657267.1"/>
    </source>
</evidence>
<reference evidence="3" key="1">
    <citation type="submission" date="2020-01" db="EMBL/GenBank/DDBJ databases">
        <authorList>
            <person name="Rat A."/>
        </authorList>
    </citation>
    <scope>NUCLEOTIDE SEQUENCE</scope>
    <source>
        <strain evidence="3">LMG 28251</strain>
    </source>
</reference>
<reference evidence="3" key="2">
    <citation type="journal article" date="2021" name="Syst. Appl. Microbiol.">
        <title>Roseomonas hellenica sp. nov., isolated from roots of wild-growing Alkanna tinctoria.</title>
        <authorList>
            <person name="Rat A."/>
            <person name="Naranjo H.D."/>
            <person name="Lebbe L."/>
            <person name="Cnockaert M."/>
            <person name="Krigas N."/>
            <person name="Grigoriadou K."/>
            <person name="Maloupa E."/>
            <person name="Willems A."/>
        </authorList>
    </citation>
    <scope>NUCLEOTIDE SEQUENCE</scope>
    <source>
        <strain evidence="3">LMG 28251</strain>
    </source>
</reference>
<dbReference type="SMART" id="SM00869">
    <property type="entry name" value="Autotransporter"/>
    <property type="match status" value="1"/>
</dbReference>
<evidence type="ECO:0000256" key="1">
    <source>
        <dbReference type="SAM" id="SignalP"/>
    </source>
</evidence>
<organism evidence="3 4">
    <name type="scientific">Plastoroseomonas arctica</name>
    <dbReference type="NCBI Taxonomy" id="1509237"/>
    <lineage>
        <taxon>Bacteria</taxon>
        <taxon>Pseudomonadati</taxon>
        <taxon>Pseudomonadota</taxon>
        <taxon>Alphaproteobacteria</taxon>
        <taxon>Acetobacterales</taxon>
        <taxon>Acetobacteraceae</taxon>
        <taxon>Plastoroseomonas</taxon>
    </lineage>
</organism>
<keyword evidence="1" id="KW-0732">Signal</keyword>
<feature type="domain" description="Autotransporter" evidence="2">
    <location>
        <begin position="463"/>
        <end position="750"/>
    </location>
</feature>